<keyword evidence="3" id="KW-1185">Reference proteome</keyword>
<protein>
    <recommendedName>
        <fullName evidence="1">DUF5641 domain-containing protein</fullName>
    </recommendedName>
</protein>
<name>A0A8X6KZG9_TRICU</name>
<dbReference type="AlphaFoldDB" id="A0A8X6KZG9"/>
<sequence>MVRPSVESMENLCVILSQDLRKRNFPLGKLLSFDQSERLNWPLGRVIELYPGKDGIERGAKLRVANDFVIRVLQRLHSLQMSVSDLPSRIVLRENFPKPKKDLTD</sequence>
<organism evidence="2 3">
    <name type="scientific">Trichonephila clavata</name>
    <name type="common">Joro spider</name>
    <name type="synonym">Nephila clavata</name>
    <dbReference type="NCBI Taxonomy" id="2740835"/>
    <lineage>
        <taxon>Eukaryota</taxon>
        <taxon>Metazoa</taxon>
        <taxon>Ecdysozoa</taxon>
        <taxon>Arthropoda</taxon>
        <taxon>Chelicerata</taxon>
        <taxon>Arachnida</taxon>
        <taxon>Araneae</taxon>
        <taxon>Araneomorphae</taxon>
        <taxon>Entelegynae</taxon>
        <taxon>Araneoidea</taxon>
        <taxon>Nephilidae</taxon>
        <taxon>Trichonephila</taxon>
    </lineage>
</organism>
<gene>
    <name evidence="2" type="ORF">TNCT_372051</name>
</gene>
<comment type="caution">
    <text evidence="2">The sequence shown here is derived from an EMBL/GenBank/DDBJ whole genome shotgun (WGS) entry which is preliminary data.</text>
</comment>
<dbReference type="Proteomes" id="UP000887116">
    <property type="component" value="Unassembled WGS sequence"/>
</dbReference>
<evidence type="ECO:0000259" key="1">
    <source>
        <dbReference type="Pfam" id="PF18701"/>
    </source>
</evidence>
<dbReference type="InterPro" id="IPR040676">
    <property type="entry name" value="DUF5641"/>
</dbReference>
<evidence type="ECO:0000313" key="3">
    <source>
        <dbReference type="Proteomes" id="UP000887116"/>
    </source>
</evidence>
<dbReference type="Pfam" id="PF18701">
    <property type="entry name" value="DUF5641"/>
    <property type="match status" value="1"/>
</dbReference>
<reference evidence="2" key="1">
    <citation type="submission" date="2020-07" db="EMBL/GenBank/DDBJ databases">
        <title>Multicomponent nature underlies the extraordinary mechanical properties of spider dragline silk.</title>
        <authorList>
            <person name="Kono N."/>
            <person name="Nakamura H."/>
            <person name="Mori M."/>
            <person name="Yoshida Y."/>
            <person name="Ohtoshi R."/>
            <person name="Malay A.D."/>
            <person name="Moran D.A.P."/>
            <person name="Tomita M."/>
            <person name="Numata K."/>
            <person name="Arakawa K."/>
        </authorList>
    </citation>
    <scope>NUCLEOTIDE SEQUENCE</scope>
</reference>
<dbReference type="OrthoDB" id="6419856at2759"/>
<accession>A0A8X6KZG9</accession>
<dbReference type="EMBL" id="BMAO01023610">
    <property type="protein sequence ID" value="GFQ89866.1"/>
    <property type="molecule type" value="Genomic_DNA"/>
</dbReference>
<proteinExistence type="predicted"/>
<evidence type="ECO:0000313" key="2">
    <source>
        <dbReference type="EMBL" id="GFQ89866.1"/>
    </source>
</evidence>
<feature type="domain" description="DUF5641" evidence="1">
    <location>
        <begin position="31"/>
        <end position="78"/>
    </location>
</feature>